<proteinExistence type="predicted"/>
<dbReference type="EMBL" id="BFAV01000073">
    <property type="protein sequence ID" value="GBF33109.1"/>
    <property type="molecule type" value="Genomic_DNA"/>
</dbReference>
<name>A0A2L2XA21_9FIRM</name>
<gene>
    <name evidence="4" type="ORF">DCCM_2206</name>
</gene>
<organism evidence="4 5">
    <name type="scientific">Desulfocucumis palustris</name>
    <dbReference type="NCBI Taxonomy" id="1898651"/>
    <lineage>
        <taxon>Bacteria</taxon>
        <taxon>Bacillati</taxon>
        <taxon>Bacillota</taxon>
        <taxon>Clostridia</taxon>
        <taxon>Eubacteriales</taxon>
        <taxon>Desulfocucumaceae</taxon>
        <taxon>Desulfocucumis</taxon>
    </lineage>
</organism>
<dbReference type="GO" id="GO:0015833">
    <property type="term" value="P:peptide transport"/>
    <property type="evidence" value="ECO:0007669"/>
    <property type="project" value="TreeGrafter"/>
</dbReference>
<feature type="region of interest" description="Disordered" evidence="2">
    <location>
        <begin position="454"/>
        <end position="477"/>
    </location>
</feature>
<dbReference type="PROSITE" id="PS51257">
    <property type="entry name" value="PROKAR_LIPOPROTEIN"/>
    <property type="match status" value="1"/>
</dbReference>
<evidence type="ECO:0000256" key="1">
    <source>
        <dbReference type="ARBA" id="ARBA00022729"/>
    </source>
</evidence>
<dbReference type="SUPFAM" id="SSF53850">
    <property type="entry name" value="Periplasmic binding protein-like II"/>
    <property type="match status" value="1"/>
</dbReference>
<dbReference type="InterPro" id="IPR030678">
    <property type="entry name" value="Peptide/Ni-bd"/>
</dbReference>
<feature type="domain" description="Solute-binding protein family 5" evidence="3">
    <location>
        <begin position="89"/>
        <end position="435"/>
    </location>
</feature>
<dbReference type="Pfam" id="PF00496">
    <property type="entry name" value="SBP_bac_5"/>
    <property type="match status" value="1"/>
</dbReference>
<dbReference type="PIRSF" id="PIRSF002741">
    <property type="entry name" value="MppA"/>
    <property type="match status" value="1"/>
</dbReference>
<sequence length="533" mass="59657">MLKKKLPALAILLLICLLGLLLTGCGGEQSDDTKEPASEQTGRQQADQINLAGGDWGYPNPYTYYPRGPGSRKMSLVFDSLVTSDTGGNIQPALAAEWQSNKDGLAYTFKLRPGAEWHDGKPFTADDVIFSYEYAKSYPPVSAVDLTGVKKMSAVDDLTILVELIQSDPNFLAGLAGLKIIPRHIWENVTDPLNFVAPGAAVGTGPYRLVDYSKEHGTYRFEASDKFWGEQPRVKVLAFIPASEDILAFEQGEIDRINITPDVLSRFESNPEYRVMQYETTWAYRLYFNMKNRPELLSKDLRRALVYAVDRRDLVEKVERGAAVPGNPGVLHPGNELYNPDVPQYPYDRQKAEELLEGLGYQEKADGGVRQNSKGEKLSFLLLADEGSSRLGELIKQQLALVGVEVRVQVVDQKTRDDRFKNGDYELCINGSGGGESLEELTNLARARATSATGETMGYKNPGLDSLYSRQEKETDPARRKELMAELQRIVAEEVPKITLYYRNTLAVHRPAVYDGWSEETYHHDQRINFVKD</sequence>
<dbReference type="GO" id="GO:0042597">
    <property type="term" value="C:periplasmic space"/>
    <property type="evidence" value="ECO:0007669"/>
    <property type="project" value="UniProtKB-ARBA"/>
</dbReference>
<reference evidence="5" key="1">
    <citation type="submission" date="2018-02" db="EMBL/GenBank/DDBJ databases">
        <title>Genome sequence of Desulfocucumis palustris strain NAW-5.</title>
        <authorList>
            <person name="Watanabe M."/>
            <person name="Kojima H."/>
            <person name="Fukui M."/>
        </authorList>
    </citation>
    <scope>NUCLEOTIDE SEQUENCE [LARGE SCALE GENOMIC DNA]</scope>
    <source>
        <strain evidence="5">NAW-5</strain>
    </source>
</reference>
<dbReference type="Proteomes" id="UP000239549">
    <property type="component" value="Unassembled WGS sequence"/>
</dbReference>
<dbReference type="OrthoDB" id="9772924at2"/>
<dbReference type="GO" id="GO:1904680">
    <property type="term" value="F:peptide transmembrane transporter activity"/>
    <property type="evidence" value="ECO:0007669"/>
    <property type="project" value="TreeGrafter"/>
</dbReference>
<dbReference type="InterPro" id="IPR039424">
    <property type="entry name" value="SBP_5"/>
</dbReference>
<evidence type="ECO:0000313" key="5">
    <source>
        <dbReference type="Proteomes" id="UP000239549"/>
    </source>
</evidence>
<protein>
    <submittedName>
        <fullName evidence="4">Oligopeptide ABC transporter OppA</fullName>
    </submittedName>
</protein>
<dbReference type="PANTHER" id="PTHR30290">
    <property type="entry name" value="PERIPLASMIC BINDING COMPONENT OF ABC TRANSPORTER"/>
    <property type="match status" value="1"/>
</dbReference>
<evidence type="ECO:0000313" key="4">
    <source>
        <dbReference type="EMBL" id="GBF33109.1"/>
    </source>
</evidence>
<comment type="caution">
    <text evidence="4">The sequence shown here is derived from an EMBL/GenBank/DDBJ whole genome shotgun (WGS) entry which is preliminary data.</text>
</comment>
<dbReference type="AlphaFoldDB" id="A0A2L2XA21"/>
<dbReference type="Gene3D" id="3.90.76.10">
    <property type="entry name" value="Dipeptide-binding Protein, Domain 1"/>
    <property type="match status" value="1"/>
</dbReference>
<dbReference type="InterPro" id="IPR000914">
    <property type="entry name" value="SBP_5_dom"/>
</dbReference>
<dbReference type="Gene3D" id="3.40.190.10">
    <property type="entry name" value="Periplasmic binding protein-like II"/>
    <property type="match status" value="1"/>
</dbReference>
<evidence type="ECO:0000259" key="3">
    <source>
        <dbReference type="Pfam" id="PF00496"/>
    </source>
</evidence>
<keyword evidence="1" id="KW-0732">Signal</keyword>
<evidence type="ECO:0000256" key="2">
    <source>
        <dbReference type="SAM" id="MobiDB-lite"/>
    </source>
</evidence>
<dbReference type="Gene3D" id="3.10.105.10">
    <property type="entry name" value="Dipeptide-binding Protein, Domain 3"/>
    <property type="match status" value="1"/>
</dbReference>
<accession>A0A2L2XA21</accession>
<dbReference type="GO" id="GO:0043190">
    <property type="term" value="C:ATP-binding cassette (ABC) transporter complex"/>
    <property type="evidence" value="ECO:0007669"/>
    <property type="project" value="InterPro"/>
</dbReference>
<dbReference type="PANTHER" id="PTHR30290:SF64">
    <property type="entry name" value="ABC TRANSPORTER PERIPLASMIC BINDING PROTEIN"/>
    <property type="match status" value="1"/>
</dbReference>
<dbReference type="RefSeq" id="WP_104371545.1">
    <property type="nucleotide sequence ID" value="NZ_BFAV01000073.1"/>
</dbReference>
<keyword evidence="5" id="KW-1185">Reference proteome</keyword>